<evidence type="ECO:0000256" key="8">
    <source>
        <dbReference type="ARBA" id="ARBA00023136"/>
    </source>
</evidence>
<evidence type="ECO:0000256" key="4">
    <source>
        <dbReference type="ARBA" id="ARBA00022692"/>
    </source>
</evidence>
<dbReference type="Proteomes" id="UP000445000">
    <property type="component" value="Unassembled WGS sequence"/>
</dbReference>
<feature type="domain" description="Peptidase C39" evidence="12">
    <location>
        <begin position="23"/>
        <end position="142"/>
    </location>
</feature>
<protein>
    <submittedName>
        <fullName evidence="13">Colicin V biosynthesis protein</fullName>
    </submittedName>
</protein>
<dbReference type="SMART" id="SM00382">
    <property type="entry name" value="AAA"/>
    <property type="match status" value="1"/>
</dbReference>
<dbReference type="EMBL" id="BLJN01000002">
    <property type="protein sequence ID" value="GFE80210.1"/>
    <property type="molecule type" value="Genomic_DNA"/>
</dbReference>
<dbReference type="InterPro" id="IPR017871">
    <property type="entry name" value="ABC_transporter-like_CS"/>
</dbReference>
<dbReference type="InterPro" id="IPR011527">
    <property type="entry name" value="ABC1_TM_dom"/>
</dbReference>
<sequence>MIDRLSLTSLQFLRRRTLPVLIQTEAAECGLACVTMIANYHGHRTDLSSVRARFEVSRKGSTLADLVQVAAGLQFAARALRVELDELSQLEAPCILHWDFNHFVVLHSVRGSRVVLHDPAIGVRELSVEEVSRRFTGVVLELRPIGSFKARDERQRVRLRDLVGEVHGWRSAAGQVMLLALALEVFAIVGPFYLQWVVDSVLSTADRDLLTALGLGFVLLVLVQQAVAAARSWVVVYVGTLLNYQWLTNVFSHLLRLPTAYFEKRHLGDVYSRFESTTTIQRILTHSFVEAILDGLMAVITLVMLLIYSPTLAAITVAAVATYGVLRWMWYRPLRVATEEQIVHAAKQQSHFFETVRGVRSIQLFGREDQRRASWLNLLGEQVNAQVRTERLTLAYKAANGVLFGVERVAVIWLAALLVLDQKFSVGMLFAFIAYKDQFAQRVSALIDKAVELKMLQLQGERLADIVFTQPEADDPPARAIREPLEPSIELRDVRFRYADGEPWVLDGVSLCIRAGESVAIVGPSGCGKTTLLKVMIGLFKPASGDILVGGVPVARIGMSNYRRMIGTALQDDQLFAGSLLQNICFFDTIPDDERIEHCARLAGIHDEIMAMPMGYNTLIGDMGSALSGGQQQRVLLARALYKQPALLFLDESTSHLDVARERQVNAAIQKLAVTRIIIAHRPETIAMADRVIRIDGGRVVSELRAASSAR</sequence>
<feature type="domain" description="ABC transmembrane type-1" evidence="11">
    <location>
        <begin position="176"/>
        <end position="455"/>
    </location>
</feature>
<keyword evidence="5" id="KW-0547">Nucleotide-binding</keyword>
<dbReference type="PANTHER" id="PTHR24221">
    <property type="entry name" value="ATP-BINDING CASSETTE SUB-FAMILY B"/>
    <property type="match status" value="1"/>
</dbReference>
<dbReference type="RefSeq" id="WP_161811923.1">
    <property type="nucleotide sequence ID" value="NZ_BLJN01000002.1"/>
</dbReference>
<dbReference type="GO" id="GO:0034040">
    <property type="term" value="F:ATPase-coupled lipid transmembrane transporter activity"/>
    <property type="evidence" value="ECO:0007669"/>
    <property type="project" value="TreeGrafter"/>
</dbReference>
<dbReference type="CDD" id="cd18567">
    <property type="entry name" value="ABC_6TM_CvaB_RaxB_like"/>
    <property type="match status" value="1"/>
</dbReference>
<evidence type="ECO:0000259" key="10">
    <source>
        <dbReference type="PROSITE" id="PS50893"/>
    </source>
</evidence>
<name>A0A829YAK1_9GAMM</name>
<dbReference type="AlphaFoldDB" id="A0A829YAK1"/>
<organism evidence="13 14">
    <name type="scientific">Steroidobacter agaridevorans</name>
    <dbReference type="NCBI Taxonomy" id="2695856"/>
    <lineage>
        <taxon>Bacteria</taxon>
        <taxon>Pseudomonadati</taxon>
        <taxon>Pseudomonadota</taxon>
        <taxon>Gammaproteobacteria</taxon>
        <taxon>Steroidobacterales</taxon>
        <taxon>Steroidobacteraceae</taxon>
        <taxon>Steroidobacter</taxon>
    </lineage>
</organism>
<evidence type="ECO:0000256" key="6">
    <source>
        <dbReference type="ARBA" id="ARBA00022840"/>
    </source>
</evidence>
<keyword evidence="8 9" id="KW-0472">Membrane</keyword>
<dbReference type="GO" id="GO:0140359">
    <property type="term" value="F:ABC-type transporter activity"/>
    <property type="evidence" value="ECO:0007669"/>
    <property type="project" value="InterPro"/>
</dbReference>
<proteinExistence type="predicted"/>
<dbReference type="PROSITE" id="PS50929">
    <property type="entry name" value="ABC_TM1F"/>
    <property type="match status" value="1"/>
</dbReference>
<evidence type="ECO:0000256" key="1">
    <source>
        <dbReference type="ARBA" id="ARBA00004651"/>
    </source>
</evidence>
<dbReference type="InterPro" id="IPR033838">
    <property type="entry name" value="CvaB_peptidase"/>
</dbReference>
<dbReference type="InterPro" id="IPR003439">
    <property type="entry name" value="ABC_transporter-like_ATP-bd"/>
</dbReference>
<evidence type="ECO:0000259" key="12">
    <source>
        <dbReference type="PROSITE" id="PS50990"/>
    </source>
</evidence>
<dbReference type="GO" id="GO:0006508">
    <property type="term" value="P:proteolysis"/>
    <property type="evidence" value="ECO:0007669"/>
    <property type="project" value="InterPro"/>
</dbReference>
<keyword evidence="7 9" id="KW-1133">Transmembrane helix</keyword>
<dbReference type="FunFam" id="3.40.50.300:FF:000299">
    <property type="entry name" value="ABC transporter ATP-binding protein/permease"/>
    <property type="match status" value="1"/>
</dbReference>
<feature type="transmembrane region" description="Helical" evidence="9">
    <location>
        <begin position="176"/>
        <end position="197"/>
    </location>
</feature>
<keyword evidence="4 9" id="KW-0812">Transmembrane</keyword>
<accession>A0A829YAK1</accession>
<dbReference type="GO" id="GO:0005886">
    <property type="term" value="C:plasma membrane"/>
    <property type="evidence" value="ECO:0007669"/>
    <property type="project" value="UniProtKB-SubCell"/>
</dbReference>
<evidence type="ECO:0000256" key="7">
    <source>
        <dbReference type="ARBA" id="ARBA00022989"/>
    </source>
</evidence>
<dbReference type="GO" id="GO:0005524">
    <property type="term" value="F:ATP binding"/>
    <property type="evidence" value="ECO:0007669"/>
    <property type="project" value="UniProtKB-KW"/>
</dbReference>
<keyword evidence="3" id="KW-1003">Cell membrane</keyword>
<dbReference type="SUPFAM" id="SSF52540">
    <property type="entry name" value="P-loop containing nucleoside triphosphate hydrolases"/>
    <property type="match status" value="1"/>
</dbReference>
<dbReference type="CDD" id="cd03246">
    <property type="entry name" value="ABCC_Protease_Secretion"/>
    <property type="match status" value="1"/>
</dbReference>
<dbReference type="PROSITE" id="PS50893">
    <property type="entry name" value="ABC_TRANSPORTER_2"/>
    <property type="match status" value="1"/>
</dbReference>
<dbReference type="Pfam" id="PF03412">
    <property type="entry name" value="Peptidase_C39"/>
    <property type="match status" value="1"/>
</dbReference>
<dbReference type="Gene3D" id="3.90.70.10">
    <property type="entry name" value="Cysteine proteinases"/>
    <property type="match status" value="1"/>
</dbReference>
<dbReference type="CDD" id="cd02419">
    <property type="entry name" value="Peptidase_C39C"/>
    <property type="match status" value="1"/>
</dbReference>
<reference evidence="14" key="1">
    <citation type="submission" date="2020-01" db="EMBL/GenBank/DDBJ databases">
        <title>'Steroidobacter agaridevorans' sp. nov., agar-degrading bacteria isolated from rhizosphere soils.</title>
        <authorList>
            <person name="Ikenaga M."/>
            <person name="Kataoka M."/>
            <person name="Murouchi A."/>
            <person name="Katsuragi S."/>
            <person name="Sakai M."/>
        </authorList>
    </citation>
    <scope>NUCLEOTIDE SEQUENCE [LARGE SCALE GENOMIC DNA]</scope>
    <source>
        <strain evidence="14">YU21-B</strain>
    </source>
</reference>
<dbReference type="Pfam" id="PF00005">
    <property type="entry name" value="ABC_tran"/>
    <property type="match status" value="1"/>
</dbReference>
<dbReference type="SUPFAM" id="SSF90123">
    <property type="entry name" value="ABC transporter transmembrane region"/>
    <property type="match status" value="1"/>
</dbReference>
<evidence type="ECO:0000313" key="13">
    <source>
        <dbReference type="EMBL" id="GFE80210.1"/>
    </source>
</evidence>
<comment type="subcellular location">
    <subcellularLocation>
        <location evidence="1">Cell membrane</location>
        <topology evidence="1">Multi-pass membrane protein</topology>
    </subcellularLocation>
</comment>
<keyword evidence="6" id="KW-0067">ATP-binding</keyword>
<dbReference type="PROSITE" id="PS00211">
    <property type="entry name" value="ABC_TRANSPORTER_1"/>
    <property type="match status" value="1"/>
</dbReference>
<evidence type="ECO:0000256" key="3">
    <source>
        <dbReference type="ARBA" id="ARBA00022475"/>
    </source>
</evidence>
<feature type="transmembrane region" description="Helical" evidence="9">
    <location>
        <begin position="398"/>
        <end position="420"/>
    </location>
</feature>
<evidence type="ECO:0000256" key="9">
    <source>
        <dbReference type="SAM" id="Phobius"/>
    </source>
</evidence>
<feature type="transmembrane region" description="Helical" evidence="9">
    <location>
        <begin position="296"/>
        <end position="326"/>
    </location>
</feature>
<dbReference type="PANTHER" id="PTHR24221:SF606">
    <property type="entry name" value="COLICIN V SECRETION-PROCESSING ATP-BINDING PROTEIN"/>
    <property type="match status" value="1"/>
</dbReference>
<dbReference type="GO" id="GO:0016887">
    <property type="term" value="F:ATP hydrolysis activity"/>
    <property type="evidence" value="ECO:0007669"/>
    <property type="project" value="InterPro"/>
</dbReference>
<dbReference type="InterPro" id="IPR039421">
    <property type="entry name" value="Type_1_exporter"/>
</dbReference>
<comment type="caution">
    <text evidence="13">The sequence shown here is derived from an EMBL/GenBank/DDBJ whole genome shotgun (WGS) entry which is preliminary data.</text>
</comment>
<dbReference type="PROSITE" id="PS50990">
    <property type="entry name" value="PEPTIDASE_C39"/>
    <property type="match status" value="1"/>
</dbReference>
<dbReference type="InterPro" id="IPR036640">
    <property type="entry name" value="ABC1_TM_sf"/>
</dbReference>
<evidence type="ECO:0000256" key="5">
    <source>
        <dbReference type="ARBA" id="ARBA00022741"/>
    </source>
</evidence>
<dbReference type="GO" id="GO:0008234">
    <property type="term" value="F:cysteine-type peptidase activity"/>
    <property type="evidence" value="ECO:0007669"/>
    <property type="project" value="InterPro"/>
</dbReference>
<feature type="domain" description="ABC transporter" evidence="10">
    <location>
        <begin position="489"/>
        <end position="710"/>
    </location>
</feature>
<dbReference type="Gene3D" id="1.20.1560.10">
    <property type="entry name" value="ABC transporter type 1, transmembrane domain"/>
    <property type="match status" value="1"/>
</dbReference>
<evidence type="ECO:0000259" key="11">
    <source>
        <dbReference type="PROSITE" id="PS50929"/>
    </source>
</evidence>
<evidence type="ECO:0000313" key="14">
    <source>
        <dbReference type="Proteomes" id="UP000445000"/>
    </source>
</evidence>
<keyword evidence="2" id="KW-0813">Transport</keyword>
<dbReference type="InterPro" id="IPR005074">
    <property type="entry name" value="Peptidase_C39"/>
</dbReference>
<evidence type="ECO:0000256" key="2">
    <source>
        <dbReference type="ARBA" id="ARBA00022448"/>
    </source>
</evidence>
<feature type="transmembrane region" description="Helical" evidence="9">
    <location>
        <begin position="209"/>
        <end position="227"/>
    </location>
</feature>
<dbReference type="InterPro" id="IPR027417">
    <property type="entry name" value="P-loop_NTPase"/>
</dbReference>
<dbReference type="Gene3D" id="3.40.50.300">
    <property type="entry name" value="P-loop containing nucleotide triphosphate hydrolases"/>
    <property type="match status" value="1"/>
</dbReference>
<gene>
    <name evidence="13" type="ORF">GCM10011487_22100</name>
</gene>
<keyword evidence="14" id="KW-1185">Reference proteome</keyword>
<dbReference type="Pfam" id="PF00664">
    <property type="entry name" value="ABC_membrane"/>
    <property type="match status" value="1"/>
</dbReference>
<dbReference type="InterPro" id="IPR003593">
    <property type="entry name" value="AAA+_ATPase"/>
</dbReference>